<dbReference type="Pfam" id="PF13822">
    <property type="entry name" value="ACC_epsilon"/>
    <property type="match status" value="1"/>
</dbReference>
<dbReference type="GO" id="GO:0003989">
    <property type="term" value="F:acetyl-CoA carboxylase activity"/>
    <property type="evidence" value="ECO:0007669"/>
    <property type="project" value="InterPro"/>
</dbReference>
<dbReference type="EMBL" id="CP045643">
    <property type="protein sequence ID" value="QFZ78054.1"/>
    <property type="molecule type" value="Genomic_DNA"/>
</dbReference>
<feature type="region of interest" description="Disordered" evidence="1">
    <location>
        <begin position="1"/>
        <end position="20"/>
    </location>
</feature>
<protein>
    <submittedName>
        <fullName evidence="2">Uncharacterized protein</fullName>
    </submittedName>
</protein>
<accession>A0A5Q0LNL1</accession>
<evidence type="ECO:0000313" key="2">
    <source>
        <dbReference type="EMBL" id="QFZ78054.1"/>
    </source>
</evidence>
<dbReference type="AlphaFoldDB" id="A0A5Q0LNL1"/>
<organism evidence="2 3">
    <name type="scientific">Streptomyces fagopyri</name>
    <dbReference type="NCBI Taxonomy" id="2662397"/>
    <lineage>
        <taxon>Bacteria</taxon>
        <taxon>Bacillati</taxon>
        <taxon>Actinomycetota</taxon>
        <taxon>Actinomycetes</taxon>
        <taxon>Kitasatosporales</taxon>
        <taxon>Streptomycetaceae</taxon>
        <taxon>Streptomyces</taxon>
    </lineage>
</organism>
<dbReference type="Proteomes" id="UP000326179">
    <property type="component" value="Chromosome"/>
</dbReference>
<reference evidence="2 3" key="1">
    <citation type="submission" date="2019-10" db="EMBL/GenBank/DDBJ databases">
        <title>A novel species.</title>
        <authorList>
            <person name="Gao J."/>
        </authorList>
    </citation>
    <scope>NUCLEOTIDE SEQUENCE [LARGE SCALE GENOMIC DNA]</scope>
    <source>
        <strain evidence="2 3">QMT-28</strain>
    </source>
</reference>
<sequence>MVNPSQEPDGGAFGIAPQGDDRPLVRVVRGNATDEDLAAIVSAFAAAGATVAVATERHQ</sequence>
<keyword evidence="3" id="KW-1185">Reference proteome</keyword>
<proteinExistence type="predicted"/>
<name>A0A5Q0LNL1_9ACTN</name>
<dbReference type="InterPro" id="IPR032716">
    <property type="entry name" value="ACC_epsilon"/>
</dbReference>
<evidence type="ECO:0000313" key="3">
    <source>
        <dbReference type="Proteomes" id="UP000326179"/>
    </source>
</evidence>
<dbReference type="GO" id="GO:0004658">
    <property type="term" value="F:propionyl-CoA carboxylase activity"/>
    <property type="evidence" value="ECO:0007669"/>
    <property type="project" value="InterPro"/>
</dbReference>
<dbReference type="KEGG" id="sfy:GFH48_36440"/>
<dbReference type="RefSeq" id="WP_153292234.1">
    <property type="nucleotide sequence ID" value="NZ_CP045643.1"/>
</dbReference>
<gene>
    <name evidence="2" type="ORF">GFH48_36440</name>
</gene>
<evidence type="ECO:0000256" key="1">
    <source>
        <dbReference type="SAM" id="MobiDB-lite"/>
    </source>
</evidence>